<dbReference type="PATRIC" id="fig|433924.3.peg.4113"/>
<comment type="caution">
    <text evidence="3">The sequence shown here is derived from an EMBL/GenBank/DDBJ whole genome shotgun (WGS) entry which is preliminary data.</text>
</comment>
<protein>
    <recommendedName>
        <fullName evidence="2">Alpha/beta hydrolase fold-3 domain-containing protein</fullName>
    </recommendedName>
</protein>
<accession>A0A147GWK4</accession>
<dbReference type="Pfam" id="PF07859">
    <property type="entry name" value="Abhydrolase_3"/>
    <property type="match status" value="1"/>
</dbReference>
<dbReference type="Gene3D" id="3.40.50.1820">
    <property type="entry name" value="alpha/beta hydrolase"/>
    <property type="match status" value="1"/>
</dbReference>
<dbReference type="PANTHER" id="PTHR48081:SF8">
    <property type="entry name" value="ALPHA_BETA HYDROLASE FOLD-3 DOMAIN-CONTAINING PROTEIN-RELATED"/>
    <property type="match status" value="1"/>
</dbReference>
<dbReference type="AlphaFoldDB" id="A0A147GWK4"/>
<name>A0A147GWK4_9BURK</name>
<feature type="domain" description="Alpha/beta hydrolase fold-3" evidence="2">
    <location>
        <begin position="84"/>
        <end position="287"/>
    </location>
</feature>
<evidence type="ECO:0000313" key="4">
    <source>
        <dbReference type="Proteomes" id="UP000072741"/>
    </source>
</evidence>
<dbReference type="SUPFAM" id="SSF53474">
    <property type="entry name" value="alpha/beta-Hydrolases"/>
    <property type="match status" value="1"/>
</dbReference>
<keyword evidence="4" id="KW-1185">Reference proteome</keyword>
<dbReference type="EMBL" id="LDSL01000063">
    <property type="protein sequence ID" value="KTT22017.1"/>
    <property type="molecule type" value="Genomic_DNA"/>
</dbReference>
<dbReference type="RefSeq" id="WP_058641944.1">
    <property type="nucleotide sequence ID" value="NZ_LDSL01000063.1"/>
</dbReference>
<proteinExistence type="predicted"/>
<organism evidence="3 4">
    <name type="scientific">Pseudacidovorax intermedius</name>
    <dbReference type="NCBI Taxonomy" id="433924"/>
    <lineage>
        <taxon>Bacteria</taxon>
        <taxon>Pseudomonadati</taxon>
        <taxon>Pseudomonadota</taxon>
        <taxon>Betaproteobacteria</taxon>
        <taxon>Burkholderiales</taxon>
        <taxon>Comamonadaceae</taxon>
        <taxon>Pseudacidovorax</taxon>
    </lineage>
</organism>
<evidence type="ECO:0000313" key="3">
    <source>
        <dbReference type="EMBL" id="KTT22017.1"/>
    </source>
</evidence>
<evidence type="ECO:0000259" key="2">
    <source>
        <dbReference type="Pfam" id="PF07859"/>
    </source>
</evidence>
<keyword evidence="1" id="KW-0378">Hydrolase</keyword>
<dbReference type="PANTHER" id="PTHR48081">
    <property type="entry name" value="AB HYDROLASE SUPERFAMILY PROTEIN C4A8.06C"/>
    <property type="match status" value="1"/>
</dbReference>
<dbReference type="Proteomes" id="UP000072741">
    <property type="component" value="Unassembled WGS sequence"/>
</dbReference>
<dbReference type="GO" id="GO:0016787">
    <property type="term" value="F:hydrolase activity"/>
    <property type="evidence" value="ECO:0007669"/>
    <property type="project" value="UniProtKB-KW"/>
</dbReference>
<dbReference type="InterPro" id="IPR013094">
    <property type="entry name" value="AB_hydrolase_3"/>
</dbReference>
<gene>
    <name evidence="3" type="ORF">NS331_10530</name>
</gene>
<dbReference type="InterPro" id="IPR050300">
    <property type="entry name" value="GDXG_lipolytic_enzyme"/>
</dbReference>
<evidence type="ECO:0000256" key="1">
    <source>
        <dbReference type="ARBA" id="ARBA00022801"/>
    </source>
</evidence>
<dbReference type="InterPro" id="IPR029058">
    <property type="entry name" value="AB_hydrolase_fold"/>
</dbReference>
<sequence length="313" mass="33226">MHIRYFAGDEADRRFVAAALADEAYQQNYHERSNLEAMRRSALAIATSSMVRQVPAGVSVTSATIAGVPCEWLIAEGADMSRLIVYLHGGGFVRGHLALQRANAALIAQAAGTPVLAIGYRQAPEHPFPAAMDDVVAVHAHLLESEGWPPGALTVVGESSGGCLALGLAVHLAELGALDRQPAGIGAVSPMVDLSLSGASWHYNARRDVADLDTGRRLVDMYLAGASASLPRASPVRHDFVGCCPVLISAGSHETMLSDAEFLARKAADAGTDVELHVHEAMPHGFTRFDTPIAREALVAVAHWCAMRSRGRR</sequence>
<reference evidence="3 4" key="1">
    <citation type="journal article" date="2016" name="Front. Microbiol.">
        <title>Genomic Resource of Rice Seed Associated Bacteria.</title>
        <authorList>
            <person name="Midha S."/>
            <person name="Bansal K."/>
            <person name="Sharma S."/>
            <person name="Kumar N."/>
            <person name="Patil P.P."/>
            <person name="Chaudhry V."/>
            <person name="Patil P.B."/>
        </authorList>
    </citation>
    <scope>NUCLEOTIDE SEQUENCE [LARGE SCALE GENOMIC DNA]</scope>
    <source>
        <strain evidence="3 4">NS331</strain>
    </source>
</reference>
<dbReference type="OrthoDB" id="9794445at2"/>